<dbReference type="CDD" id="cd02696">
    <property type="entry name" value="MurNAc-LAA"/>
    <property type="match status" value="1"/>
</dbReference>
<dbReference type="InterPro" id="IPR050695">
    <property type="entry name" value="N-acetylmuramoyl_amidase_3"/>
</dbReference>
<evidence type="ECO:0000313" key="3">
    <source>
        <dbReference type="EMBL" id="CDZ24186.1"/>
    </source>
</evidence>
<dbReference type="SMART" id="SM00646">
    <property type="entry name" value="Ami_3"/>
    <property type="match status" value="1"/>
</dbReference>
<dbReference type="Gene3D" id="3.40.630.40">
    <property type="entry name" value="Zn-dependent exopeptidases"/>
    <property type="match status" value="1"/>
</dbReference>
<dbReference type="EMBL" id="LM995447">
    <property type="protein sequence ID" value="CDZ24186.1"/>
    <property type="molecule type" value="Genomic_DNA"/>
</dbReference>
<dbReference type="KEGG" id="ccel:CCDG5_1069"/>
<dbReference type="PANTHER" id="PTHR30404:SF0">
    <property type="entry name" value="N-ACETYLMURAMOYL-L-ALANINE AMIDASE AMIC"/>
    <property type="match status" value="1"/>
</dbReference>
<proteinExistence type="predicted"/>
<dbReference type="Proteomes" id="UP000032431">
    <property type="component" value="Chromosome I"/>
</dbReference>
<accession>A0A078KKH7</accession>
<evidence type="ECO:0000313" key="4">
    <source>
        <dbReference type="Proteomes" id="UP000032431"/>
    </source>
</evidence>
<dbReference type="HOGENOM" id="CLU_014322_7_0_9"/>
<dbReference type="AlphaFoldDB" id="A0A078KKH7"/>
<dbReference type="Pfam" id="PF01520">
    <property type="entry name" value="Amidase_3"/>
    <property type="match status" value="1"/>
</dbReference>
<sequence length="245" mass="27385">MKIRIIKTPAAMLKLRIGLIVAFVGVCLIAAGVISIDQVKNVFAANNIEKQKNTIIIDPGHGGVDGGAVGYNDIVEKDINLSISLKLRTLFEASGFNVVMTREDDRSIHDKDSKTIREKKVSDIHNRSKLLEKYPDAIFLSIHQNMYTESKYSGTQVFYSKNNEDSKILASLIQSNVKELLQPENERVIKPAGKDLYILYHAKIPAVMVECGFLSNPDEAKKLNSSEYQYKMAFAIYCGTLDYCS</sequence>
<reference evidence="4" key="1">
    <citation type="submission" date="2014-07" db="EMBL/GenBank/DDBJ databases">
        <authorList>
            <person name="Wibberg D."/>
        </authorList>
    </citation>
    <scope>NUCLEOTIDE SEQUENCE [LARGE SCALE GENOMIC DNA]</scope>
    <source>
        <strain evidence="4">DG5</strain>
    </source>
</reference>
<gene>
    <name evidence="3" type="ORF">CCDG5_1069</name>
</gene>
<dbReference type="PANTHER" id="PTHR30404">
    <property type="entry name" value="N-ACETYLMURAMOYL-L-ALANINE AMIDASE"/>
    <property type="match status" value="1"/>
</dbReference>
<dbReference type="SUPFAM" id="SSF53187">
    <property type="entry name" value="Zn-dependent exopeptidases"/>
    <property type="match status" value="1"/>
</dbReference>
<dbReference type="InterPro" id="IPR002508">
    <property type="entry name" value="MurNAc-LAA_cat"/>
</dbReference>
<evidence type="ECO:0000256" key="1">
    <source>
        <dbReference type="ARBA" id="ARBA00022801"/>
    </source>
</evidence>
<keyword evidence="1 3" id="KW-0378">Hydrolase</keyword>
<dbReference type="GO" id="GO:0030288">
    <property type="term" value="C:outer membrane-bounded periplasmic space"/>
    <property type="evidence" value="ECO:0007669"/>
    <property type="project" value="TreeGrafter"/>
</dbReference>
<dbReference type="GO" id="GO:0009253">
    <property type="term" value="P:peptidoglycan catabolic process"/>
    <property type="evidence" value="ECO:0007669"/>
    <property type="project" value="InterPro"/>
</dbReference>
<dbReference type="GO" id="GO:0008745">
    <property type="term" value="F:N-acetylmuramoyl-L-alanine amidase activity"/>
    <property type="evidence" value="ECO:0007669"/>
    <property type="project" value="InterPro"/>
</dbReference>
<dbReference type="STRING" id="29343.CCDG5_1069"/>
<evidence type="ECO:0000259" key="2">
    <source>
        <dbReference type="SMART" id="SM00646"/>
    </source>
</evidence>
<feature type="domain" description="MurNAc-LAA" evidence="2">
    <location>
        <begin position="135"/>
        <end position="241"/>
    </location>
</feature>
<dbReference type="NCBIfam" id="TIGR02883">
    <property type="entry name" value="spore_cwlD"/>
    <property type="match status" value="1"/>
</dbReference>
<dbReference type="InterPro" id="IPR014234">
    <property type="entry name" value="Spore_CwlD"/>
</dbReference>
<dbReference type="PATRIC" id="fig|29343.3.peg.1127"/>
<name>A0A078KKH7_9FIRM</name>
<organism evidence="3 4">
    <name type="scientific">[Clostridium] cellulosi</name>
    <dbReference type="NCBI Taxonomy" id="29343"/>
    <lineage>
        <taxon>Bacteria</taxon>
        <taxon>Bacillati</taxon>
        <taxon>Bacillota</taxon>
        <taxon>Clostridia</taxon>
        <taxon>Eubacteriales</taxon>
        <taxon>Oscillospiraceae</taxon>
        <taxon>Oscillospiraceae incertae sedis</taxon>
    </lineage>
</organism>
<protein>
    <submittedName>
        <fullName evidence="3">Cell wall hydrolase/autolysin</fullName>
    </submittedName>
</protein>
<keyword evidence="4" id="KW-1185">Reference proteome</keyword>